<dbReference type="CDD" id="cd02440">
    <property type="entry name" value="AdoMet_MTases"/>
    <property type="match status" value="1"/>
</dbReference>
<organism evidence="5">
    <name type="scientific">marine metagenome</name>
    <dbReference type="NCBI Taxonomy" id="408172"/>
    <lineage>
        <taxon>unclassified sequences</taxon>
        <taxon>metagenomes</taxon>
        <taxon>ecological metagenomes</taxon>
    </lineage>
</organism>
<sequence length="228" mass="25969">MKNNHIPVMLEEVQSYIPNDKEINVIDATFGGGGYSRAILGKFDVKRLVAIDRDPISKIFARDLNKKYNNFSLVNGCFGNIDQLIFNNSQIKKIKFDVIIFDLGLSSNQLDNGNRGFSFMYDGPLDMTMGSSSTKASDIINSYSEEQLANIIYKYGEERLSRRIAKNIVKSRKIKFIRTTKELAKLIQQSFTTQQIHKSKIHPATKTFQALRIYVNDELNELSLALNK</sequence>
<dbReference type="Gene3D" id="3.40.50.150">
    <property type="entry name" value="Vaccinia Virus protein VP39"/>
    <property type="match status" value="1"/>
</dbReference>
<dbReference type="PANTHER" id="PTHR11265">
    <property type="entry name" value="S-ADENOSYL-METHYLTRANSFERASE MRAW"/>
    <property type="match status" value="1"/>
</dbReference>
<protein>
    <recommendedName>
        <fullName evidence="6">16S rRNA (Cytosine(1402)-N(4))-methyltransferase</fullName>
    </recommendedName>
</protein>
<evidence type="ECO:0000256" key="3">
    <source>
        <dbReference type="ARBA" id="ARBA00022679"/>
    </source>
</evidence>
<proteinExistence type="inferred from homology"/>
<gene>
    <name evidence="5" type="ORF">METZ01_LOCUS515313</name>
</gene>
<keyword evidence="4" id="KW-0949">S-adenosyl-L-methionine</keyword>
<dbReference type="Pfam" id="PF01795">
    <property type="entry name" value="Methyltransf_5"/>
    <property type="match status" value="1"/>
</dbReference>
<name>A0A383F0L3_9ZZZZ</name>
<comment type="similarity">
    <text evidence="1">Belongs to the methyltransferase superfamily. RsmH family.</text>
</comment>
<keyword evidence="3" id="KW-0808">Transferase</keyword>
<dbReference type="Gene3D" id="1.10.150.170">
    <property type="entry name" value="Putative methyltransferase TM0872, insert domain"/>
    <property type="match status" value="1"/>
</dbReference>
<dbReference type="InterPro" id="IPR002903">
    <property type="entry name" value="RsmH"/>
</dbReference>
<dbReference type="AlphaFoldDB" id="A0A383F0L3"/>
<accession>A0A383F0L3</accession>
<evidence type="ECO:0008006" key="6">
    <source>
        <dbReference type="Google" id="ProtNLM"/>
    </source>
</evidence>
<evidence type="ECO:0000313" key="5">
    <source>
        <dbReference type="EMBL" id="SVE62459.1"/>
    </source>
</evidence>
<dbReference type="SUPFAM" id="SSF81799">
    <property type="entry name" value="Putative methyltransferase TM0872, insert domain"/>
    <property type="match status" value="1"/>
</dbReference>
<evidence type="ECO:0000256" key="2">
    <source>
        <dbReference type="ARBA" id="ARBA00022603"/>
    </source>
</evidence>
<evidence type="ECO:0000256" key="4">
    <source>
        <dbReference type="ARBA" id="ARBA00022691"/>
    </source>
</evidence>
<dbReference type="EMBL" id="UINC01230360">
    <property type="protein sequence ID" value="SVE62459.1"/>
    <property type="molecule type" value="Genomic_DNA"/>
</dbReference>
<dbReference type="InterPro" id="IPR023397">
    <property type="entry name" value="SAM-dep_MeTrfase_MraW_recog"/>
</dbReference>
<dbReference type="GO" id="GO:0071424">
    <property type="term" value="F:rRNA (cytosine-N4-)-methyltransferase activity"/>
    <property type="evidence" value="ECO:0007669"/>
    <property type="project" value="TreeGrafter"/>
</dbReference>
<keyword evidence="2" id="KW-0489">Methyltransferase</keyword>
<evidence type="ECO:0000256" key="1">
    <source>
        <dbReference type="ARBA" id="ARBA00010396"/>
    </source>
</evidence>
<dbReference type="GO" id="GO:0070475">
    <property type="term" value="P:rRNA base methylation"/>
    <property type="evidence" value="ECO:0007669"/>
    <property type="project" value="TreeGrafter"/>
</dbReference>
<reference evidence="5" key="1">
    <citation type="submission" date="2018-05" db="EMBL/GenBank/DDBJ databases">
        <authorList>
            <person name="Lanie J.A."/>
            <person name="Ng W.-L."/>
            <person name="Kazmierczak K.M."/>
            <person name="Andrzejewski T.M."/>
            <person name="Davidsen T.M."/>
            <person name="Wayne K.J."/>
            <person name="Tettelin H."/>
            <person name="Glass J.I."/>
            <person name="Rusch D."/>
            <person name="Podicherti R."/>
            <person name="Tsui H.-C.T."/>
            <person name="Winkler M.E."/>
        </authorList>
    </citation>
    <scope>NUCLEOTIDE SEQUENCE</scope>
</reference>
<dbReference type="PANTHER" id="PTHR11265:SF0">
    <property type="entry name" value="12S RRNA N4-METHYLCYTIDINE METHYLTRANSFERASE"/>
    <property type="match status" value="1"/>
</dbReference>
<dbReference type="FunFam" id="1.10.150.170:FF:000003">
    <property type="entry name" value="Ribosomal RNA small subunit methyltransferase H"/>
    <property type="match status" value="1"/>
</dbReference>
<dbReference type="NCBIfam" id="TIGR00006">
    <property type="entry name" value="16S rRNA (cytosine(1402)-N(4))-methyltransferase RsmH"/>
    <property type="match status" value="1"/>
</dbReference>
<dbReference type="SUPFAM" id="SSF53335">
    <property type="entry name" value="S-adenosyl-L-methionine-dependent methyltransferases"/>
    <property type="match status" value="1"/>
</dbReference>
<dbReference type="InterPro" id="IPR029063">
    <property type="entry name" value="SAM-dependent_MTases_sf"/>
</dbReference>
<feature type="non-terminal residue" evidence="5">
    <location>
        <position position="228"/>
    </location>
</feature>